<dbReference type="EMBL" id="UGOD01000001">
    <property type="protein sequence ID" value="STX52566.1"/>
    <property type="molecule type" value="Genomic_DNA"/>
</dbReference>
<keyword evidence="2" id="KW-0328">Glycosyltransferase</keyword>
<organism evidence="2 3">
    <name type="scientific">Legionella busanensis</name>
    <dbReference type="NCBI Taxonomy" id="190655"/>
    <lineage>
        <taxon>Bacteria</taxon>
        <taxon>Pseudomonadati</taxon>
        <taxon>Pseudomonadota</taxon>
        <taxon>Gammaproteobacteria</taxon>
        <taxon>Legionellales</taxon>
        <taxon>Legionellaceae</taxon>
        <taxon>Legionella</taxon>
    </lineage>
</organism>
<proteinExistence type="predicted"/>
<dbReference type="SUPFAM" id="SSF53167">
    <property type="entry name" value="Purine and uridine phosphorylases"/>
    <property type="match status" value="1"/>
</dbReference>
<evidence type="ECO:0000313" key="2">
    <source>
        <dbReference type="EMBL" id="STX52566.1"/>
    </source>
</evidence>
<dbReference type="GO" id="GO:0006152">
    <property type="term" value="P:purine nucleoside catabolic process"/>
    <property type="evidence" value="ECO:0007669"/>
    <property type="project" value="TreeGrafter"/>
</dbReference>
<name>A0A378JMI2_9GAMM</name>
<evidence type="ECO:0000313" key="3">
    <source>
        <dbReference type="Proteomes" id="UP000254794"/>
    </source>
</evidence>
<dbReference type="Gene3D" id="3.40.50.1580">
    <property type="entry name" value="Nucleoside phosphorylase domain"/>
    <property type="match status" value="1"/>
</dbReference>
<dbReference type="EC" id="2.4.2.3" evidence="2"/>
<evidence type="ECO:0000259" key="1">
    <source>
        <dbReference type="Pfam" id="PF01048"/>
    </source>
</evidence>
<dbReference type="InterPro" id="IPR035994">
    <property type="entry name" value="Nucleoside_phosphorylase_sf"/>
</dbReference>
<dbReference type="PANTHER" id="PTHR43691">
    <property type="entry name" value="URIDINE PHOSPHORYLASE"/>
    <property type="match status" value="1"/>
</dbReference>
<feature type="domain" description="Nucleoside phosphorylase" evidence="1">
    <location>
        <begin position="24"/>
        <end position="216"/>
    </location>
</feature>
<dbReference type="RefSeq" id="WP_115332116.1">
    <property type="nucleotide sequence ID" value="NZ_CAAAHP010000006.1"/>
</dbReference>
<gene>
    <name evidence="2" type="primary">udp_2</name>
    <name evidence="2" type="ORF">NCTC13316_02683</name>
</gene>
<dbReference type="PANTHER" id="PTHR43691:SF2">
    <property type="entry name" value="PURINE NUCLEOSIDE PHOSPHORYLASE DEOD-TYPE"/>
    <property type="match status" value="1"/>
</dbReference>
<reference evidence="2 3" key="1">
    <citation type="submission" date="2018-06" db="EMBL/GenBank/DDBJ databases">
        <authorList>
            <consortium name="Pathogen Informatics"/>
            <person name="Doyle S."/>
        </authorList>
    </citation>
    <scope>NUCLEOTIDE SEQUENCE [LARGE SCALE GENOMIC DNA]</scope>
    <source>
        <strain evidence="2 3">NCTC13316</strain>
    </source>
</reference>
<dbReference type="OrthoDB" id="5296640at2"/>
<dbReference type="AlphaFoldDB" id="A0A378JMI2"/>
<dbReference type="Proteomes" id="UP000254794">
    <property type="component" value="Unassembled WGS sequence"/>
</dbReference>
<dbReference type="GO" id="GO:0004850">
    <property type="term" value="F:uridine phosphorylase activity"/>
    <property type="evidence" value="ECO:0007669"/>
    <property type="project" value="UniProtKB-EC"/>
</dbReference>
<keyword evidence="3" id="KW-1185">Reference proteome</keyword>
<accession>A0A378JMI2</accession>
<protein>
    <submittedName>
        <fullName evidence="2">Uridine phosphorylase</fullName>
        <ecNumber evidence="2">2.4.2.3</ecNumber>
    </submittedName>
</protein>
<dbReference type="Pfam" id="PF01048">
    <property type="entry name" value="PNP_UDP_1"/>
    <property type="match status" value="1"/>
</dbReference>
<dbReference type="GO" id="GO:0005829">
    <property type="term" value="C:cytosol"/>
    <property type="evidence" value="ECO:0007669"/>
    <property type="project" value="TreeGrafter"/>
</dbReference>
<dbReference type="GO" id="GO:0004731">
    <property type="term" value="F:purine-nucleoside phosphorylase activity"/>
    <property type="evidence" value="ECO:0007669"/>
    <property type="project" value="TreeGrafter"/>
</dbReference>
<sequence>MDFEPRHINATSDDLKGNNGLGRYIFLTGSDERAKHFSERFSQTTVRPHPRQHNLYLGTLPSQHGPIDVGAISSGMGGPSADIIISELINLGTCRFLRVGTAGSLQPEQIKTGHLVVATGAVRDDKASWDYIYPEYPALSSLEYLIATGRASKLMGTAPIHFGVVHSKSSLYAREFHLSIRSDNENYMSSLHQAGVLASEMECAQLFILTTLKNAKLSSAQSPNILSGCILAIIGDKTAFSDQEELVTKTINASIELSIKTIEELFLIDQKLKPLF</sequence>
<dbReference type="InterPro" id="IPR000845">
    <property type="entry name" value="Nucleoside_phosphorylase_d"/>
</dbReference>
<keyword evidence="2" id="KW-0808">Transferase</keyword>